<keyword evidence="1" id="KW-0812">Transmembrane</keyword>
<evidence type="ECO:0000313" key="3">
    <source>
        <dbReference type="Proteomes" id="UP000003244"/>
    </source>
</evidence>
<keyword evidence="3" id="KW-1185">Reference proteome</keyword>
<accession>E0E154</accession>
<proteinExistence type="predicted"/>
<keyword evidence="1" id="KW-0472">Membrane</keyword>
<protein>
    <submittedName>
        <fullName evidence="2">Uncharacterized protein</fullName>
    </submittedName>
</protein>
<gene>
    <name evidence="2" type="ORF">HMPREF0634_0406</name>
</gene>
<name>E0E154_9FIRM</name>
<comment type="caution">
    <text evidence="2">The sequence shown here is derived from an EMBL/GenBank/DDBJ whole genome shotgun (WGS) entry which is preliminary data.</text>
</comment>
<dbReference type="eggNOG" id="ENOG5033UQ3">
    <property type="taxonomic scope" value="Bacteria"/>
</dbReference>
<dbReference type="AlphaFoldDB" id="E0E154"/>
<keyword evidence="1" id="KW-1133">Transmembrane helix</keyword>
<evidence type="ECO:0000313" key="2">
    <source>
        <dbReference type="EMBL" id="EFM65361.1"/>
    </source>
</evidence>
<feature type="transmembrane region" description="Helical" evidence="1">
    <location>
        <begin position="32"/>
        <end position="51"/>
    </location>
</feature>
<dbReference type="Proteomes" id="UP000003244">
    <property type="component" value="Unassembled WGS sequence"/>
</dbReference>
<dbReference type="OrthoDB" id="1751659at2"/>
<dbReference type="GeneID" id="84799892"/>
<dbReference type="EMBL" id="ADGQ01000004">
    <property type="protein sequence ID" value="EFM65361.1"/>
    <property type="molecule type" value="Genomic_DNA"/>
</dbReference>
<evidence type="ECO:0000256" key="1">
    <source>
        <dbReference type="SAM" id="Phobius"/>
    </source>
</evidence>
<reference evidence="2 3" key="1">
    <citation type="submission" date="2010-08" db="EMBL/GenBank/DDBJ databases">
        <authorList>
            <person name="Harkins D.M."/>
            <person name="Madupu R."/>
            <person name="Durkin A.S."/>
            <person name="Torralba M."/>
            <person name="Methe B."/>
            <person name="Sutton G.G."/>
            <person name="Nelson K.E."/>
        </authorList>
    </citation>
    <scope>NUCLEOTIDE SEQUENCE [LARGE SCALE GENOMIC DNA]</scope>
    <source>
        <strain evidence="2 3">DSM 17678</strain>
    </source>
</reference>
<sequence length="154" mass="17178">MGIRDRFADQYARQKTMTGPEKKANDIIGKLMMRKAIVPIAAMVVLVAIGIVAKIPWWALLGLEILAAVGGYFYLKNEGKKYQEFTPYVGNLISVEKKGKDGHTVLIKQGKKPIKLDLKYGGEDLEKLKKNTLVQITYNPVGKIGVVVTRNNFK</sequence>
<feature type="transmembrane region" description="Helical" evidence="1">
    <location>
        <begin position="57"/>
        <end position="75"/>
    </location>
</feature>
<organism evidence="2 3">
    <name type="scientific">Peptostreptococcus stomatis DSM 17678</name>
    <dbReference type="NCBI Taxonomy" id="596315"/>
    <lineage>
        <taxon>Bacteria</taxon>
        <taxon>Bacillati</taxon>
        <taxon>Bacillota</taxon>
        <taxon>Clostridia</taxon>
        <taxon>Peptostreptococcales</taxon>
        <taxon>Peptostreptococcaceae</taxon>
        <taxon>Peptostreptococcus</taxon>
    </lineage>
</organism>
<dbReference type="RefSeq" id="WP_007788100.1">
    <property type="nucleotide sequence ID" value="NZ_ADGQ01000004.1"/>
</dbReference>